<protein>
    <submittedName>
        <fullName evidence="2">Uncharacterized protein</fullName>
    </submittedName>
</protein>
<name>A0A8H6Y2C5_9AGAR</name>
<feature type="region of interest" description="Disordered" evidence="1">
    <location>
        <begin position="1"/>
        <end position="21"/>
    </location>
</feature>
<comment type="caution">
    <text evidence="2">The sequence shown here is derived from an EMBL/GenBank/DDBJ whole genome shotgun (WGS) entry which is preliminary data.</text>
</comment>
<proteinExistence type="predicted"/>
<evidence type="ECO:0000256" key="1">
    <source>
        <dbReference type="SAM" id="MobiDB-lite"/>
    </source>
</evidence>
<sequence length="185" mass="19897">MPSTVSDSALPPPHARPAPLRVPVPVQTGGFSFPSPSPSISFPVLSAPPPPTTTLICCCEDTCRCILDTRSAADTGGILRWRYSVFVSFGSTPTPAAPATTLSIFAAPTTPAAQPTPFSFGGAIAFSLRSARRRHPLPLQTRSHKRRRSRRATAEAAATAVFVWCNSNGQNRSWRTGLSFDMRRF</sequence>
<dbReference type="AlphaFoldDB" id="A0A8H6Y2C5"/>
<evidence type="ECO:0000313" key="3">
    <source>
        <dbReference type="Proteomes" id="UP000623467"/>
    </source>
</evidence>
<gene>
    <name evidence="2" type="ORF">MSAN_01628100</name>
</gene>
<dbReference type="EMBL" id="JACAZH010000014">
    <property type="protein sequence ID" value="KAF7350674.1"/>
    <property type="molecule type" value="Genomic_DNA"/>
</dbReference>
<evidence type="ECO:0000313" key="2">
    <source>
        <dbReference type="EMBL" id="KAF7350674.1"/>
    </source>
</evidence>
<keyword evidence="3" id="KW-1185">Reference proteome</keyword>
<organism evidence="2 3">
    <name type="scientific">Mycena sanguinolenta</name>
    <dbReference type="NCBI Taxonomy" id="230812"/>
    <lineage>
        <taxon>Eukaryota</taxon>
        <taxon>Fungi</taxon>
        <taxon>Dikarya</taxon>
        <taxon>Basidiomycota</taxon>
        <taxon>Agaricomycotina</taxon>
        <taxon>Agaricomycetes</taxon>
        <taxon>Agaricomycetidae</taxon>
        <taxon>Agaricales</taxon>
        <taxon>Marasmiineae</taxon>
        <taxon>Mycenaceae</taxon>
        <taxon>Mycena</taxon>
    </lineage>
</organism>
<dbReference type="Proteomes" id="UP000623467">
    <property type="component" value="Unassembled WGS sequence"/>
</dbReference>
<reference evidence="2" key="1">
    <citation type="submission" date="2020-05" db="EMBL/GenBank/DDBJ databases">
        <title>Mycena genomes resolve the evolution of fungal bioluminescence.</title>
        <authorList>
            <person name="Tsai I.J."/>
        </authorList>
    </citation>
    <scope>NUCLEOTIDE SEQUENCE</scope>
    <source>
        <strain evidence="2">160909Yilan</strain>
    </source>
</reference>
<feature type="compositionally biased region" description="Pro residues" evidence="1">
    <location>
        <begin position="10"/>
        <end position="21"/>
    </location>
</feature>
<accession>A0A8H6Y2C5</accession>